<dbReference type="Pfam" id="PF00440">
    <property type="entry name" value="TetR_N"/>
    <property type="match status" value="1"/>
</dbReference>
<proteinExistence type="predicted"/>
<evidence type="ECO:0000256" key="3">
    <source>
        <dbReference type="ARBA" id="ARBA00023163"/>
    </source>
</evidence>
<evidence type="ECO:0000256" key="2">
    <source>
        <dbReference type="ARBA" id="ARBA00023125"/>
    </source>
</evidence>
<dbReference type="Pfam" id="PF16925">
    <property type="entry name" value="TetR_C_13"/>
    <property type="match status" value="1"/>
</dbReference>
<accession>A0ABW4N718</accession>
<dbReference type="Proteomes" id="UP001597237">
    <property type="component" value="Unassembled WGS sequence"/>
</dbReference>
<feature type="DNA-binding region" description="H-T-H motif" evidence="4">
    <location>
        <begin position="13"/>
        <end position="32"/>
    </location>
</feature>
<keyword evidence="3" id="KW-0804">Transcription</keyword>
<gene>
    <name evidence="6" type="ORF">ACFSC0_21265</name>
</gene>
<keyword evidence="1" id="KW-0805">Transcription regulation</keyword>
<protein>
    <submittedName>
        <fullName evidence="6">TetR/AcrR family transcriptional regulator</fullName>
    </submittedName>
</protein>
<dbReference type="SUPFAM" id="SSF46689">
    <property type="entry name" value="Homeodomain-like"/>
    <property type="match status" value="1"/>
</dbReference>
<dbReference type="InterPro" id="IPR036271">
    <property type="entry name" value="Tet_transcr_reg_TetR-rel_C_sf"/>
</dbReference>
<dbReference type="RefSeq" id="WP_377283512.1">
    <property type="nucleotide sequence ID" value="NZ_JBHRSI010000009.1"/>
</dbReference>
<evidence type="ECO:0000259" key="5">
    <source>
        <dbReference type="PROSITE" id="PS50977"/>
    </source>
</evidence>
<dbReference type="EMBL" id="JBHUEY010000012">
    <property type="protein sequence ID" value="MFD1785937.1"/>
    <property type="molecule type" value="Genomic_DNA"/>
</dbReference>
<evidence type="ECO:0000313" key="6">
    <source>
        <dbReference type="EMBL" id="MFD1785937.1"/>
    </source>
</evidence>
<name>A0ABW4N718_9CAUL</name>
<keyword evidence="2 4" id="KW-0238">DNA-binding</keyword>
<dbReference type="Gene3D" id="1.10.10.60">
    <property type="entry name" value="Homeodomain-like"/>
    <property type="match status" value="1"/>
</dbReference>
<dbReference type="InterPro" id="IPR009057">
    <property type="entry name" value="Homeodomain-like_sf"/>
</dbReference>
<dbReference type="PROSITE" id="PS50977">
    <property type="entry name" value="HTH_TETR_2"/>
    <property type="match status" value="1"/>
</dbReference>
<reference evidence="7" key="1">
    <citation type="journal article" date="2019" name="Int. J. Syst. Evol. Microbiol.">
        <title>The Global Catalogue of Microorganisms (GCM) 10K type strain sequencing project: providing services to taxonomists for standard genome sequencing and annotation.</title>
        <authorList>
            <consortium name="The Broad Institute Genomics Platform"/>
            <consortium name="The Broad Institute Genome Sequencing Center for Infectious Disease"/>
            <person name="Wu L."/>
            <person name="Ma J."/>
        </authorList>
    </citation>
    <scope>NUCLEOTIDE SEQUENCE [LARGE SCALE GENOMIC DNA]</scope>
    <source>
        <strain evidence="7">DFY28</strain>
    </source>
</reference>
<feature type="domain" description="HTH tetR-type" evidence="5">
    <location>
        <begin position="1"/>
        <end position="50"/>
    </location>
</feature>
<sequence length="187" mass="19961">MDVFWSNTYEGASIAQLTEAMGISAPSLYAAFGDKAALFREALGLYLERYGDAIWAPLEAAPAARDGVARLLAATAEAYSRPDTPRGCMVVLGAQHGGLDDPVRSDLRARRLANWKDLEARMRRGVAEGDVPPTFDIPAAAAFYMAVQTGMSVLARDGADREALCAAAAGAMQAWDGFDRNSGTDER</sequence>
<dbReference type="SUPFAM" id="SSF48498">
    <property type="entry name" value="Tetracyclin repressor-like, C-terminal domain"/>
    <property type="match status" value="1"/>
</dbReference>
<evidence type="ECO:0000256" key="4">
    <source>
        <dbReference type="PROSITE-ProRule" id="PRU00335"/>
    </source>
</evidence>
<keyword evidence="7" id="KW-1185">Reference proteome</keyword>
<dbReference type="PANTHER" id="PTHR47506">
    <property type="entry name" value="TRANSCRIPTIONAL REGULATORY PROTEIN"/>
    <property type="match status" value="1"/>
</dbReference>
<comment type="caution">
    <text evidence="6">The sequence shown here is derived from an EMBL/GenBank/DDBJ whole genome shotgun (WGS) entry which is preliminary data.</text>
</comment>
<organism evidence="6 7">
    <name type="scientific">Phenylobacterium terrae</name>
    <dbReference type="NCBI Taxonomy" id="2665495"/>
    <lineage>
        <taxon>Bacteria</taxon>
        <taxon>Pseudomonadati</taxon>
        <taxon>Pseudomonadota</taxon>
        <taxon>Alphaproteobacteria</taxon>
        <taxon>Caulobacterales</taxon>
        <taxon>Caulobacteraceae</taxon>
        <taxon>Phenylobacterium</taxon>
    </lineage>
</organism>
<evidence type="ECO:0000256" key="1">
    <source>
        <dbReference type="ARBA" id="ARBA00023015"/>
    </source>
</evidence>
<dbReference type="PANTHER" id="PTHR47506:SF1">
    <property type="entry name" value="HTH-TYPE TRANSCRIPTIONAL REGULATOR YJDC"/>
    <property type="match status" value="1"/>
</dbReference>
<dbReference type="Gene3D" id="1.10.357.10">
    <property type="entry name" value="Tetracycline Repressor, domain 2"/>
    <property type="match status" value="1"/>
</dbReference>
<dbReference type="InterPro" id="IPR011075">
    <property type="entry name" value="TetR_C"/>
</dbReference>
<dbReference type="InterPro" id="IPR001647">
    <property type="entry name" value="HTH_TetR"/>
</dbReference>
<evidence type="ECO:0000313" key="7">
    <source>
        <dbReference type="Proteomes" id="UP001597237"/>
    </source>
</evidence>